<keyword evidence="2" id="KW-1185">Reference proteome</keyword>
<evidence type="ECO:0000313" key="1">
    <source>
        <dbReference type="EMBL" id="OUJ69186.1"/>
    </source>
</evidence>
<organism evidence="1 2">
    <name type="scientific">Hymenobacter crusticola</name>
    <dbReference type="NCBI Taxonomy" id="1770526"/>
    <lineage>
        <taxon>Bacteria</taxon>
        <taxon>Pseudomonadati</taxon>
        <taxon>Bacteroidota</taxon>
        <taxon>Cytophagia</taxon>
        <taxon>Cytophagales</taxon>
        <taxon>Hymenobacteraceae</taxon>
        <taxon>Hymenobacter</taxon>
    </lineage>
</organism>
<sequence length="89" mass="10587">MTDHLSPEQKLCARFTEAAHQLQQHEAYRHFFERELPTEEGTEPDISHYYVLSKQGATYRFYPYATLPRSLQEQLRALFDALFQPENRP</sequence>
<dbReference type="EMBL" id="MTSE01000036">
    <property type="protein sequence ID" value="OUJ69186.1"/>
    <property type="molecule type" value="Genomic_DNA"/>
</dbReference>
<evidence type="ECO:0000313" key="2">
    <source>
        <dbReference type="Proteomes" id="UP000194873"/>
    </source>
</evidence>
<comment type="caution">
    <text evidence="1">The sequence shown here is derived from an EMBL/GenBank/DDBJ whole genome shotgun (WGS) entry which is preliminary data.</text>
</comment>
<dbReference type="RefSeq" id="WP_086597174.1">
    <property type="nucleotide sequence ID" value="NZ_MTSE01000036.1"/>
</dbReference>
<gene>
    <name evidence="1" type="ORF">BXP70_26690</name>
</gene>
<reference evidence="1 2" key="1">
    <citation type="submission" date="2017-01" db="EMBL/GenBank/DDBJ databases">
        <title>A new Hymenobacter.</title>
        <authorList>
            <person name="Liang Y."/>
            <person name="Feng F."/>
        </authorList>
    </citation>
    <scope>NUCLEOTIDE SEQUENCE [LARGE SCALE GENOMIC DNA]</scope>
    <source>
        <strain evidence="1">MIMBbqt21</strain>
    </source>
</reference>
<proteinExistence type="predicted"/>
<protein>
    <submittedName>
        <fullName evidence="1">Uncharacterized protein</fullName>
    </submittedName>
</protein>
<name>A0A243W892_9BACT</name>
<dbReference type="AlphaFoldDB" id="A0A243W892"/>
<dbReference type="Proteomes" id="UP000194873">
    <property type="component" value="Unassembled WGS sequence"/>
</dbReference>
<accession>A0A243W892</accession>